<dbReference type="AlphaFoldDB" id="A0A4R9APV5"/>
<dbReference type="Pfam" id="PF13460">
    <property type="entry name" value="NAD_binding_10"/>
    <property type="match status" value="1"/>
</dbReference>
<evidence type="ECO:0000313" key="2">
    <source>
        <dbReference type="EMBL" id="TFD67757.1"/>
    </source>
</evidence>
<dbReference type="Gene3D" id="3.40.50.720">
    <property type="entry name" value="NAD(P)-binding Rossmann-like Domain"/>
    <property type="match status" value="1"/>
</dbReference>
<dbReference type="SUPFAM" id="SSF51735">
    <property type="entry name" value="NAD(P)-binding Rossmann-fold domains"/>
    <property type="match status" value="1"/>
</dbReference>
<gene>
    <name evidence="2" type="ORF">E3T47_03815</name>
</gene>
<proteinExistence type="predicted"/>
<reference evidence="2 3" key="1">
    <citation type="submission" date="2019-03" db="EMBL/GenBank/DDBJ databases">
        <title>Genomics of glacier-inhabiting Cryobacterium strains.</title>
        <authorList>
            <person name="Liu Q."/>
            <person name="Xin Y.-H."/>
        </authorList>
    </citation>
    <scope>NUCLEOTIDE SEQUENCE [LARGE SCALE GENOMIC DNA]</scope>
    <source>
        <strain evidence="2 3">Sr36</strain>
    </source>
</reference>
<dbReference type="InterPro" id="IPR051606">
    <property type="entry name" value="Polyketide_Oxido-like"/>
</dbReference>
<dbReference type="Proteomes" id="UP000298154">
    <property type="component" value="Unassembled WGS sequence"/>
</dbReference>
<organism evidence="2 3">
    <name type="scientific">Cryobacterium ruanii</name>
    <dbReference type="NCBI Taxonomy" id="1259197"/>
    <lineage>
        <taxon>Bacteria</taxon>
        <taxon>Bacillati</taxon>
        <taxon>Actinomycetota</taxon>
        <taxon>Actinomycetes</taxon>
        <taxon>Micrococcales</taxon>
        <taxon>Microbacteriaceae</taxon>
        <taxon>Cryobacterium</taxon>
    </lineage>
</organism>
<feature type="domain" description="NAD(P)-binding" evidence="1">
    <location>
        <begin position="7"/>
        <end position="193"/>
    </location>
</feature>
<dbReference type="PANTHER" id="PTHR43355:SF2">
    <property type="entry name" value="FLAVIN REDUCTASE (NADPH)"/>
    <property type="match status" value="1"/>
</dbReference>
<protein>
    <submittedName>
        <fullName evidence="2">NAD-dependent epimerase/dehydratase family protein</fullName>
    </submittedName>
</protein>
<dbReference type="InterPro" id="IPR036291">
    <property type="entry name" value="NAD(P)-bd_dom_sf"/>
</dbReference>
<dbReference type="EMBL" id="SOHK01000007">
    <property type="protein sequence ID" value="TFD67757.1"/>
    <property type="molecule type" value="Genomic_DNA"/>
</dbReference>
<sequence>MKIALLGATGLTGRLVLREATARGHHINALARNGASLPEDGVAVHEGDICDLDAVTRVVQGADAVISAVGARGRDSNLHTLLAQNTTTAMRTMGVTRFVGISVGGLDVPGDRKGPRDRFIGALARTLAGGASEDRRREYEIWQASGLRWTLIRVPRLTDGEPNTASAIDVHIPPRGITLHRAALASLLVEYATAEKFIEQAPFAANS</sequence>
<dbReference type="GO" id="GO:0004074">
    <property type="term" value="F:biliverdin reductase [NAD(P)H] activity"/>
    <property type="evidence" value="ECO:0007669"/>
    <property type="project" value="TreeGrafter"/>
</dbReference>
<evidence type="ECO:0000313" key="3">
    <source>
        <dbReference type="Proteomes" id="UP000298154"/>
    </source>
</evidence>
<accession>A0A4R9APV5</accession>
<comment type="caution">
    <text evidence="2">The sequence shown here is derived from an EMBL/GenBank/DDBJ whole genome shotgun (WGS) entry which is preliminary data.</text>
</comment>
<dbReference type="PANTHER" id="PTHR43355">
    <property type="entry name" value="FLAVIN REDUCTASE (NADPH)"/>
    <property type="match status" value="1"/>
</dbReference>
<keyword evidence="3" id="KW-1185">Reference proteome</keyword>
<dbReference type="RefSeq" id="WP_134554460.1">
    <property type="nucleotide sequence ID" value="NZ_SOHK01000007.1"/>
</dbReference>
<name>A0A4R9APV5_9MICO</name>
<evidence type="ECO:0000259" key="1">
    <source>
        <dbReference type="Pfam" id="PF13460"/>
    </source>
</evidence>
<dbReference type="InterPro" id="IPR016040">
    <property type="entry name" value="NAD(P)-bd_dom"/>
</dbReference>
<dbReference type="GO" id="GO:0042602">
    <property type="term" value="F:riboflavin reductase (NADPH) activity"/>
    <property type="evidence" value="ECO:0007669"/>
    <property type="project" value="TreeGrafter"/>
</dbReference>
<dbReference type="OrthoDB" id="9771302at2"/>